<gene>
    <name evidence="1" type="ORF">SNE35_21565</name>
</gene>
<sequence length="87" mass="9346">MVTKVDAVARSATLRLVPSAEGPVLRASMPPDSGRADFGKVSAHAFDLISKLTGHPCLSGRFRFEFEDLFVNRAMAVDLVADKLITG</sequence>
<comment type="caution">
    <text evidence="1">The sequence shown here is derived from an EMBL/GenBank/DDBJ whole genome shotgun (WGS) entry which is preliminary data.</text>
</comment>
<evidence type="ECO:0000313" key="2">
    <source>
        <dbReference type="Proteomes" id="UP001285263"/>
    </source>
</evidence>
<proteinExistence type="predicted"/>
<dbReference type="RefSeq" id="WP_320425075.1">
    <property type="nucleotide sequence ID" value="NZ_JAXCLA010000007.1"/>
</dbReference>
<dbReference type="EMBL" id="JAXCLA010000007">
    <property type="protein sequence ID" value="MDY0747110.1"/>
    <property type="molecule type" value="Genomic_DNA"/>
</dbReference>
<dbReference type="Proteomes" id="UP001285263">
    <property type="component" value="Unassembled WGS sequence"/>
</dbReference>
<evidence type="ECO:0000313" key="1">
    <source>
        <dbReference type="EMBL" id="MDY0747110.1"/>
    </source>
</evidence>
<name>A0ABU5DLC6_9BURK</name>
<organism evidence="1 2">
    <name type="scientific">Roseateles agri</name>
    <dbReference type="NCBI Taxonomy" id="3098619"/>
    <lineage>
        <taxon>Bacteria</taxon>
        <taxon>Pseudomonadati</taxon>
        <taxon>Pseudomonadota</taxon>
        <taxon>Betaproteobacteria</taxon>
        <taxon>Burkholderiales</taxon>
        <taxon>Sphaerotilaceae</taxon>
        <taxon>Roseateles</taxon>
    </lineage>
</organism>
<accession>A0ABU5DLC6</accession>
<reference evidence="1 2" key="1">
    <citation type="submission" date="2023-11" db="EMBL/GenBank/DDBJ databases">
        <title>Paucibacter sp. nov., isolated from fresh soil in Korea.</title>
        <authorList>
            <person name="Le N.T.T."/>
        </authorList>
    </citation>
    <scope>NUCLEOTIDE SEQUENCE [LARGE SCALE GENOMIC DNA]</scope>
    <source>
        <strain evidence="1 2">R3-3</strain>
    </source>
</reference>
<keyword evidence="2" id="KW-1185">Reference proteome</keyword>
<protein>
    <submittedName>
        <fullName evidence="1">Uncharacterized protein</fullName>
    </submittedName>
</protein>